<dbReference type="GO" id="GO:0003684">
    <property type="term" value="F:damaged DNA binding"/>
    <property type="evidence" value="ECO:0007669"/>
    <property type="project" value="TreeGrafter"/>
</dbReference>
<evidence type="ECO:0000256" key="1">
    <source>
        <dbReference type="ARBA" id="ARBA00004123"/>
    </source>
</evidence>
<feature type="coiled-coil region" evidence="12">
    <location>
        <begin position="1648"/>
        <end position="1682"/>
    </location>
</feature>
<feature type="coiled-coil region" evidence="12">
    <location>
        <begin position="1147"/>
        <end position="1229"/>
    </location>
</feature>
<name>A0A914CKC3_9BILA</name>
<evidence type="ECO:0000256" key="10">
    <source>
        <dbReference type="ARBA" id="ARBA00023204"/>
    </source>
</evidence>
<dbReference type="Pfam" id="PF02463">
    <property type="entry name" value="SMC_N"/>
    <property type="match status" value="1"/>
</dbReference>
<dbReference type="WBParaSite" id="ACRNAN_scaffold1178.g15331.t1">
    <property type="protein sequence ID" value="ACRNAN_scaffold1178.g15331.t1"/>
    <property type="gene ID" value="ACRNAN_scaffold1178.g15331"/>
</dbReference>
<evidence type="ECO:0000256" key="8">
    <source>
        <dbReference type="ARBA" id="ARBA00023054"/>
    </source>
</evidence>
<dbReference type="Proteomes" id="UP000887540">
    <property type="component" value="Unplaced"/>
</dbReference>
<dbReference type="SUPFAM" id="SSF52540">
    <property type="entry name" value="P-loop containing nucleoside triphosphate hydrolases"/>
    <property type="match status" value="1"/>
</dbReference>
<keyword evidence="4" id="KW-0158">Chromosome</keyword>
<feature type="compositionally biased region" description="Acidic residues" evidence="13">
    <location>
        <begin position="1962"/>
        <end position="1976"/>
    </location>
</feature>
<dbReference type="Gene3D" id="3.40.50.300">
    <property type="entry name" value="P-loop containing nucleotide triphosphate hydrolases"/>
    <property type="match status" value="2"/>
</dbReference>
<dbReference type="GO" id="GO:0003697">
    <property type="term" value="F:single-stranded DNA binding"/>
    <property type="evidence" value="ECO:0007669"/>
    <property type="project" value="TreeGrafter"/>
</dbReference>
<feature type="coiled-coil region" evidence="12">
    <location>
        <begin position="1523"/>
        <end position="1612"/>
    </location>
</feature>
<evidence type="ECO:0000256" key="12">
    <source>
        <dbReference type="SAM" id="Coils"/>
    </source>
</evidence>
<dbReference type="InterPro" id="IPR003395">
    <property type="entry name" value="RecF/RecN/SMC_N"/>
</dbReference>
<dbReference type="InterPro" id="IPR027417">
    <property type="entry name" value="P-loop_NTPase"/>
</dbReference>
<evidence type="ECO:0000256" key="13">
    <source>
        <dbReference type="SAM" id="MobiDB-lite"/>
    </source>
</evidence>
<sequence>MADAIRNADSNIIISSLDAILLSPLPDRNATNYITLLMAFVEESDFLLNHTFYVIKILRELCCQRPSLQSRLVQAFLPHQQILKDRFAQLTSIANRDVAISPLDVSLLDLEECDSASIRGDIIRQIVELMIDSLEIDSKQNVAFLLLGFNMTNIQATRVITEDSFGEGTSCLHSFLQIIEAFITAENPFDLPYSALFEPTLRLLLKLVSFNSTSSNIMLRYLRSSNDLIYRLVTCPAFKNIDPVQNIDDVNVDVSYNILRRAIQGIILHLVALEVSTMLKSGHISEPERFYATLLFIKEHAIENGNTSANENSMIIEEQPKDVALLWDLLENSKAEAASIAPPVLEKFDPKKIDDLLKYCLRTSTLGVEQMDVEYIHFLLNMEINSIINEDINLIRSEGKEIMLYCTKYNSRRLLEAACVQLLSGWISMINVISFFAPVNFIDKEIQKHFLRDALYLLLKYARDVDMNPENLSAVSNSIFRLVRAICGMVKRQEANLDLRKVELSYILSTLLECLVLPGYSKCVAFKMDIYGSILCVFGVCIIENVENSTETNQPKGFSLADLFEEKKAVDSKWRPIFYKLAEEIVRTITADVIFAPFALKVVSITCLTEILQEDIRGSQEIALQFARSGTIRCILDTVGQLKFKFDTDAKDREHEKAALYFESVLGLFIRVASTTAGWTALIDNSLLEKLIDLELWRNPPKEIFTSKDMDNLSTSSMHYLRILDTLFRLCMALCSSIYWKSVSFGLLQFIEMHKEVLNQLIRVQPEHFLLKTAAAIVYYIYTLDDTTREVITSSKCLEDIRKLRTEGPPKPKFALSNPAFNTPLNLFPSIQAPIVGKHHHDENEIQPNVPGFEEPRHKRARMAREDHLIHVEMPKVPGRIVEVEMTNFMCHGKFKAKFDTKTNNCFYILGPNGSGKSALFAALNMGLGGKSKSNERGSSIQGYIKEGRNSAKIRIVLTNEGTGAHPSYGKEIVIQRTISQTASHYQLLSRDENGKEELVSKRRVDLEKILQRFNIELENPLAWLSQDRSRRFLAEANPERFYEIFMMTTELEHVQGIYTEIQRLTDEIKIILESCREKQQSMKNDVEDKRLRIQALYNLASKRRELQHCLWLLLFAPIRDVSKTIEEEESSIGKIETMKEDFVSKIRDKETEKSKIDQEINKLKDNLEDLKTELRKFQKNNEENPDKQRVDAEIKDLKEQIRKKSRDINEIEVEIRTINEQLSKLIGNSDRDFIGEQEHIKEKQEECGHKIQESRYKKSEIEKQRYSIENERSMLDSQISKFDLDIASLGNRINRIQIERRDIIAIQRNQLAKFGRDAPRTDEIIKENANRFEQLPIGPIGMYIHLKDPKWASAIEFSIGKSFETFLCNSGNDRKLLEQLLRHHRLNVPELVTTRFSNVKFDTSRGEPPGKFLTIARAIEVSNATVYNMLVDTQSIESILLIEKDDDARRLIRDNPPPNTKIALTLKCSQVHPPAPRRPYRFYTNQPFPPRYFGENVINPCRNFDEEVKQIQNQQRDLSFQKADLIEKKKAVDERIRQVQLEVKQALKEVSDWEKRLKDYQAQESELNKTMERGTLIHEFQRNIKENKQTQEKLQASLDELKSSYTEKMAEFKVIDKKQQEQLKQLEFMKGNITRLGDTIQAKIDVINNCETIIDKYKKNIDRLEKEINSHNERCRKMKLDKQRFIERAEKDKDQYEKPEQYTDQPDLETIPDTEVIQKQAEDLEKKIDKMDRLVNINGNRITMQEYTKIKAEYDSFKNGIAAYLKIYKELEKAIDTRAKKLSILKFIMPKQLQNRFTEHMRMRNYDGELKVDHNKKQINISVNVDNAKSSGQTQPVRLPLSNAANAAPYSAPIRSPLSRTQRRKGLQDLKGLSGGERSYATACFVMSLWECMESPFRCLDEFDVYMDMLNRRVVMEMLVDMAVNNTHHQFFFFTPQGIQGLTARDNCQVFEMPPVNRPGEEEDDEEENEDIELE</sequence>
<dbReference type="PANTHER" id="PTHR19306:SF6">
    <property type="entry name" value="STRUCTURAL MAINTENANCE OF CHROMOSOMES PROTEIN 6"/>
    <property type="match status" value="1"/>
</dbReference>
<evidence type="ECO:0000313" key="15">
    <source>
        <dbReference type="Proteomes" id="UP000887540"/>
    </source>
</evidence>
<dbReference type="GO" id="GO:0035861">
    <property type="term" value="C:site of double-strand break"/>
    <property type="evidence" value="ECO:0007669"/>
    <property type="project" value="TreeGrafter"/>
</dbReference>
<keyword evidence="6" id="KW-0227">DNA damage</keyword>
<keyword evidence="9" id="KW-0233">DNA recombination</keyword>
<feature type="domain" description="RecF/RecN/SMC N-terminal" evidence="14">
    <location>
        <begin position="883"/>
        <end position="1936"/>
    </location>
</feature>
<evidence type="ECO:0000256" key="6">
    <source>
        <dbReference type="ARBA" id="ARBA00022763"/>
    </source>
</evidence>
<evidence type="ECO:0000259" key="14">
    <source>
        <dbReference type="Pfam" id="PF02463"/>
    </source>
</evidence>
<keyword evidence="11" id="KW-0539">Nucleus</keyword>
<evidence type="ECO:0000256" key="11">
    <source>
        <dbReference type="ARBA" id="ARBA00023242"/>
    </source>
</evidence>
<keyword evidence="15" id="KW-1185">Reference proteome</keyword>
<dbReference type="Gene3D" id="1.10.287.1490">
    <property type="match status" value="1"/>
</dbReference>
<reference evidence="16" key="1">
    <citation type="submission" date="2022-11" db="UniProtKB">
        <authorList>
            <consortium name="WormBaseParasite"/>
        </authorList>
    </citation>
    <scope>IDENTIFICATION</scope>
</reference>
<evidence type="ECO:0000256" key="3">
    <source>
        <dbReference type="ARBA" id="ARBA00006793"/>
    </source>
</evidence>
<dbReference type="GO" id="GO:0005524">
    <property type="term" value="F:ATP binding"/>
    <property type="evidence" value="ECO:0007669"/>
    <property type="project" value="UniProtKB-KW"/>
</dbReference>
<organism evidence="15 16">
    <name type="scientific">Acrobeloides nanus</name>
    <dbReference type="NCBI Taxonomy" id="290746"/>
    <lineage>
        <taxon>Eukaryota</taxon>
        <taxon>Metazoa</taxon>
        <taxon>Ecdysozoa</taxon>
        <taxon>Nematoda</taxon>
        <taxon>Chromadorea</taxon>
        <taxon>Rhabditida</taxon>
        <taxon>Tylenchina</taxon>
        <taxon>Cephalobomorpha</taxon>
        <taxon>Cephaloboidea</taxon>
        <taxon>Cephalobidae</taxon>
        <taxon>Acrobeloides</taxon>
    </lineage>
</organism>
<evidence type="ECO:0000256" key="9">
    <source>
        <dbReference type="ARBA" id="ARBA00023172"/>
    </source>
</evidence>
<evidence type="ECO:0000256" key="5">
    <source>
        <dbReference type="ARBA" id="ARBA00022741"/>
    </source>
</evidence>
<keyword evidence="8 12" id="KW-0175">Coiled coil</keyword>
<dbReference type="PANTHER" id="PTHR19306">
    <property type="entry name" value="STRUCTURAL MAINTENANCE OF CHROMOSOMES 5,6 SMC5, SMC6"/>
    <property type="match status" value="1"/>
</dbReference>
<evidence type="ECO:0000256" key="2">
    <source>
        <dbReference type="ARBA" id="ARBA00004286"/>
    </source>
</evidence>
<proteinExistence type="inferred from homology"/>
<keyword evidence="5" id="KW-0547">Nucleotide-binding</keyword>
<comment type="subcellular location">
    <subcellularLocation>
        <location evidence="2">Chromosome</location>
    </subcellularLocation>
    <subcellularLocation>
        <location evidence="1">Nucleus</location>
    </subcellularLocation>
</comment>
<dbReference type="GO" id="GO:0030915">
    <property type="term" value="C:Smc5-Smc6 complex"/>
    <property type="evidence" value="ECO:0007669"/>
    <property type="project" value="TreeGrafter"/>
</dbReference>
<comment type="similarity">
    <text evidence="3">Belongs to the SMC family. SMC6 subfamily.</text>
</comment>
<protein>
    <submittedName>
        <fullName evidence="16">RecF/RecN/SMC N-terminal domain-containing protein</fullName>
    </submittedName>
</protein>
<feature type="region of interest" description="Disordered" evidence="13">
    <location>
        <begin position="1954"/>
        <end position="1976"/>
    </location>
</feature>
<dbReference type="GO" id="GO:0005643">
    <property type="term" value="C:nuclear pore"/>
    <property type="evidence" value="ECO:0007669"/>
    <property type="project" value="InterPro"/>
</dbReference>
<keyword evidence="7" id="KW-0067">ATP-binding</keyword>
<evidence type="ECO:0000256" key="4">
    <source>
        <dbReference type="ARBA" id="ARBA00022454"/>
    </source>
</evidence>
<keyword evidence="10" id="KW-0234">DNA repair</keyword>
<accession>A0A914CKC3</accession>
<evidence type="ECO:0000313" key="16">
    <source>
        <dbReference type="WBParaSite" id="ACRNAN_scaffold1178.g15331.t1"/>
    </source>
</evidence>
<dbReference type="GO" id="GO:0000724">
    <property type="term" value="P:double-strand break repair via homologous recombination"/>
    <property type="evidence" value="ECO:0007669"/>
    <property type="project" value="TreeGrafter"/>
</dbReference>
<evidence type="ECO:0000256" key="7">
    <source>
        <dbReference type="ARBA" id="ARBA00022840"/>
    </source>
</evidence>